<keyword evidence="3" id="KW-1133">Transmembrane helix</keyword>
<dbReference type="AlphaFoldDB" id="A0AA49FMM1"/>
<dbReference type="EMBL" id="CP107246">
    <property type="protein sequence ID" value="WIM06559.1"/>
    <property type="molecule type" value="Genomic_DNA"/>
</dbReference>
<feature type="domain" description="Glycine zipper 2TM" evidence="4">
    <location>
        <begin position="140"/>
        <end position="181"/>
    </location>
</feature>
<evidence type="ECO:0000256" key="3">
    <source>
        <dbReference type="SAM" id="Phobius"/>
    </source>
</evidence>
<dbReference type="PANTHER" id="PTHR35603:SF2">
    <property type="entry name" value="OUTER MEMBRANE LIPOPROTEIN"/>
    <property type="match status" value="1"/>
</dbReference>
<dbReference type="Pfam" id="PF05433">
    <property type="entry name" value="Rick_17kDa_Anti"/>
    <property type="match status" value="1"/>
</dbReference>
<dbReference type="PANTHER" id="PTHR35603">
    <property type="match status" value="1"/>
</dbReference>
<evidence type="ECO:0000313" key="5">
    <source>
        <dbReference type="EMBL" id="WIM06559.1"/>
    </source>
</evidence>
<gene>
    <name evidence="5" type="ORF">OHM77_04650</name>
</gene>
<keyword evidence="2 3" id="KW-0472">Membrane</keyword>
<reference evidence="5" key="1">
    <citation type="journal article" date="2023" name="Nat. Microbiol.">
        <title>Enrichment and characterization of a nitric oxide-reducing microbial community in a continuous bioreactor.</title>
        <authorList>
            <person name="Garrido-Amador P."/>
            <person name="Stortenbeker N."/>
            <person name="Wessels H.J.C.T."/>
            <person name="Speth D.R."/>
            <person name="Garcia-Heredia I."/>
            <person name="Kartal B."/>
        </authorList>
    </citation>
    <scope>NUCLEOTIDE SEQUENCE</scope>
    <source>
        <strain evidence="5">MAG1</strain>
    </source>
</reference>
<dbReference type="InterPro" id="IPR051407">
    <property type="entry name" value="Bact_OM_lipoprot/Surf_antigen"/>
</dbReference>
<organism evidence="5">
    <name type="scientific">Candidatus Nitricoxidivorans perseverans</name>
    <dbReference type="NCBI Taxonomy" id="2975601"/>
    <lineage>
        <taxon>Bacteria</taxon>
        <taxon>Pseudomonadati</taxon>
        <taxon>Pseudomonadota</taxon>
        <taxon>Betaproteobacteria</taxon>
        <taxon>Nitrosomonadales</taxon>
        <taxon>Sterolibacteriaceae</taxon>
        <taxon>Candidatus Nitricoxidivorans</taxon>
    </lineage>
</organism>
<name>A0AA49FMM1_9PROT</name>
<accession>A0AA49FMM1</accession>
<proteinExistence type="predicted"/>
<comment type="subcellular location">
    <subcellularLocation>
        <location evidence="1">Membrane</location>
    </subcellularLocation>
</comment>
<dbReference type="GO" id="GO:0019867">
    <property type="term" value="C:outer membrane"/>
    <property type="evidence" value="ECO:0007669"/>
    <property type="project" value="InterPro"/>
</dbReference>
<evidence type="ECO:0000256" key="1">
    <source>
        <dbReference type="ARBA" id="ARBA00004370"/>
    </source>
</evidence>
<protein>
    <submittedName>
        <fullName evidence="5">Glycine zipper 2TM domain-containing protein</fullName>
    </submittedName>
</protein>
<dbReference type="Proteomes" id="UP001234916">
    <property type="component" value="Chromosome"/>
</dbReference>
<keyword evidence="3" id="KW-0812">Transmembrane</keyword>
<dbReference type="KEGG" id="npv:OHM77_04650"/>
<evidence type="ECO:0000259" key="4">
    <source>
        <dbReference type="Pfam" id="PF05433"/>
    </source>
</evidence>
<dbReference type="InterPro" id="IPR008816">
    <property type="entry name" value="Gly_zipper_2TM_dom"/>
</dbReference>
<sequence length="229" mass="23398">MEQTPSPRLHPALMIAAVSVTALSLVGIGVLTGFITGKPAETANAPANVAAPAAQAVAPIPAMPAVTVNVTPAPAPATKKPAPKVVTRIVERPSQPIEIIRSEPIREVRDYRPAPAVCRDCGFIEAVYEVAQQGGEGSGLGAVAGGVIGGVLGNQVGKGSGRDLATVVGIVGGAVAGNEIEKTQKKSVRYDIVVRMDDGGIRTVSSHVQPTWRAGERVRVVNGVVTPAT</sequence>
<feature type="transmembrane region" description="Helical" evidence="3">
    <location>
        <begin position="12"/>
        <end position="35"/>
    </location>
</feature>
<evidence type="ECO:0000256" key="2">
    <source>
        <dbReference type="ARBA" id="ARBA00023136"/>
    </source>
</evidence>